<keyword evidence="3" id="KW-1185">Reference proteome</keyword>
<protein>
    <submittedName>
        <fullName evidence="2">Uncharacterized protein</fullName>
    </submittedName>
</protein>
<dbReference type="Proteomes" id="UP001497497">
    <property type="component" value="Unassembled WGS sequence"/>
</dbReference>
<dbReference type="EMBL" id="CAXITT010000975">
    <property type="protein sequence ID" value="CAL1547424.1"/>
    <property type="molecule type" value="Genomic_DNA"/>
</dbReference>
<feature type="region of interest" description="Disordered" evidence="1">
    <location>
        <begin position="154"/>
        <end position="181"/>
    </location>
</feature>
<organism evidence="2 3">
    <name type="scientific">Lymnaea stagnalis</name>
    <name type="common">Great pond snail</name>
    <name type="synonym">Helix stagnalis</name>
    <dbReference type="NCBI Taxonomy" id="6523"/>
    <lineage>
        <taxon>Eukaryota</taxon>
        <taxon>Metazoa</taxon>
        <taxon>Spiralia</taxon>
        <taxon>Lophotrochozoa</taxon>
        <taxon>Mollusca</taxon>
        <taxon>Gastropoda</taxon>
        <taxon>Heterobranchia</taxon>
        <taxon>Euthyneura</taxon>
        <taxon>Panpulmonata</taxon>
        <taxon>Hygrophila</taxon>
        <taxon>Lymnaeoidea</taxon>
        <taxon>Lymnaeidae</taxon>
        <taxon>Lymnaea</taxon>
    </lineage>
</organism>
<accession>A0AAV2INR8</accession>
<gene>
    <name evidence="2" type="ORF">GSLYS_00020749001</name>
</gene>
<proteinExistence type="predicted"/>
<comment type="caution">
    <text evidence="2">The sequence shown here is derived from an EMBL/GenBank/DDBJ whole genome shotgun (WGS) entry which is preliminary data.</text>
</comment>
<dbReference type="AlphaFoldDB" id="A0AAV2INR8"/>
<sequence length="246" mass="26201">MEDSQDIQDTNGNGDFLINFEDPVSDYSNLSQTFIACHQTTDDNMPVHGHISSSILAPSTSQTIGDVNSNVALGNITINAGDSTTVPRESGIILLGRGNSFSLGRSEAIVLNNTRQKRQANNLEGVINSRTANIVEGNTDFNGSHIVEGNANLSGSHGPAPPTISNGERQVPKPNGVQNATSAGHFDELEMLWRKVESIMAAKQGVVQQVLGEFGIGGAGGGGEKDEQRVTEEESVWKVLQDNFQV</sequence>
<evidence type="ECO:0000256" key="1">
    <source>
        <dbReference type="SAM" id="MobiDB-lite"/>
    </source>
</evidence>
<evidence type="ECO:0000313" key="3">
    <source>
        <dbReference type="Proteomes" id="UP001497497"/>
    </source>
</evidence>
<evidence type="ECO:0000313" key="2">
    <source>
        <dbReference type="EMBL" id="CAL1547424.1"/>
    </source>
</evidence>
<reference evidence="2 3" key="1">
    <citation type="submission" date="2024-04" db="EMBL/GenBank/DDBJ databases">
        <authorList>
            <consortium name="Genoscope - CEA"/>
            <person name="William W."/>
        </authorList>
    </citation>
    <scope>NUCLEOTIDE SEQUENCE [LARGE SCALE GENOMIC DNA]</scope>
</reference>
<name>A0AAV2INR8_LYMST</name>